<evidence type="ECO:0000313" key="2">
    <source>
        <dbReference type="EMBL" id="ROQ01625.1"/>
    </source>
</evidence>
<dbReference type="Pfam" id="PF03009">
    <property type="entry name" value="GDPD"/>
    <property type="match status" value="1"/>
</dbReference>
<accession>A0A3N1MEP8</accession>
<keyword evidence="3" id="KW-1185">Reference proteome</keyword>
<name>A0A3N1MEP8_9PROT</name>
<sequence length="243" mass="24228">MTRPVTVVAHRGASAVARENSPAAAEAAVAAGADAVEMDARLSRDGIAHVGHDPDLARLAGVPTQLADMTAAEIATHRAPDGGPWAPTLAGLMAAVGGRLPVVVDVKLRGRPVLEAIAAAAPPGTEKDLVVGVRSLDDVGAAREILPGATILGLLPDPDAAAALAAAGAAILRLWEPDANPERVAAARAAGLLVWVTAGHARGTGEHAVGAITTGRLEQMAALGIDGILVNDPAAAIAVLRKG</sequence>
<dbReference type="PANTHER" id="PTHR46211:SF1">
    <property type="entry name" value="GLYCEROPHOSPHODIESTER PHOSPHODIESTERASE, CYTOPLASMIC"/>
    <property type="match status" value="1"/>
</dbReference>
<evidence type="ECO:0000259" key="1">
    <source>
        <dbReference type="PROSITE" id="PS51704"/>
    </source>
</evidence>
<organism evidence="2 3">
    <name type="scientific">Stella humosa</name>
    <dbReference type="NCBI Taxonomy" id="94"/>
    <lineage>
        <taxon>Bacteria</taxon>
        <taxon>Pseudomonadati</taxon>
        <taxon>Pseudomonadota</taxon>
        <taxon>Alphaproteobacteria</taxon>
        <taxon>Rhodospirillales</taxon>
        <taxon>Stellaceae</taxon>
        <taxon>Stella</taxon>
    </lineage>
</organism>
<dbReference type="AlphaFoldDB" id="A0A3N1MEP8"/>
<dbReference type="Proteomes" id="UP000278222">
    <property type="component" value="Unassembled WGS sequence"/>
</dbReference>
<dbReference type="Gene3D" id="3.20.20.190">
    <property type="entry name" value="Phosphatidylinositol (PI) phosphodiesterase"/>
    <property type="match status" value="1"/>
</dbReference>
<dbReference type="SUPFAM" id="SSF51695">
    <property type="entry name" value="PLC-like phosphodiesterases"/>
    <property type="match status" value="1"/>
</dbReference>
<protein>
    <submittedName>
        <fullName evidence="2">Glycerophosphoryl diester phosphodiesterase</fullName>
    </submittedName>
</protein>
<dbReference type="PROSITE" id="PS51704">
    <property type="entry name" value="GP_PDE"/>
    <property type="match status" value="1"/>
</dbReference>
<dbReference type="PANTHER" id="PTHR46211">
    <property type="entry name" value="GLYCEROPHOSPHORYL DIESTER PHOSPHODIESTERASE"/>
    <property type="match status" value="1"/>
</dbReference>
<evidence type="ECO:0000313" key="3">
    <source>
        <dbReference type="Proteomes" id="UP000278222"/>
    </source>
</evidence>
<gene>
    <name evidence="2" type="ORF">EDC65_0807</name>
</gene>
<reference evidence="2 3" key="1">
    <citation type="submission" date="2018-11" db="EMBL/GenBank/DDBJ databases">
        <title>Genomic Encyclopedia of Type Strains, Phase IV (KMG-IV): sequencing the most valuable type-strain genomes for metagenomic binning, comparative biology and taxonomic classification.</title>
        <authorList>
            <person name="Goeker M."/>
        </authorList>
    </citation>
    <scope>NUCLEOTIDE SEQUENCE [LARGE SCALE GENOMIC DNA]</scope>
    <source>
        <strain evidence="2 3">DSM 5900</strain>
    </source>
</reference>
<dbReference type="InterPro" id="IPR017946">
    <property type="entry name" value="PLC-like_Pdiesterase_TIM-brl"/>
</dbReference>
<dbReference type="InterPro" id="IPR030395">
    <property type="entry name" value="GP_PDE_dom"/>
</dbReference>
<comment type="caution">
    <text evidence="2">The sequence shown here is derived from an EMBL/GenBank/DDBJ whole genome shotgun (WGS) entry which is preliminary data.</text>
</comment>
<proteinExistence type="predicted"/>
<feature type="domain" description="GP-PDE" evidence="1">
    <location>
        <begin position="5"/>
        <end position="240"/>
    </location>
</feature>
<dbReference type="GO" id="GO:0006629">
    <property type="term" value="P:lipid metabolic process"/>
    <property type="evidence" value="ECO:0007669"/>
    <property type="project" value="InterPro"/>
</dbReference>
<dbReference type="EMBL" id="RJKX01000011">
    <property type="protein sequence ID" value="ROQ01625.1"/>
    <property type="molecule type" value="Genomic_DNA"/>
</dbReference>
<dbReference type="RefSeq" id="WP_170216325.1">
    <property type="nucleotide sequence ID" value="NZ_AP019700.1"/>
</dbReference>
<dbReference type="GO" id="GO:0008081">
    <property type="term" value="F:phosphoric diester hydrolase activity"/>
    <property type="evidence" value="ECO:0007669"/>
    <property type="project" value="InterPro"/>
</dbReference>